<dbReference type="OrthoDB" id="5105441at2759"/>
<evidence type="ECO:0000313" key="1">
    <source>
        <dbReference type="EMBL" id="KAF4457885.1"/>
    </source>
</evidence>
<evidence type="ECO:0000313" key="2">
    <source>
        <dbReference type="Proteomes" id="UP000605986"/>
    </source>
</evidence>
<comment type="caution">
    <text evidence="1">The sequence shown here is derived from an EMBL/GenBank/DDBJ whole genome shotgun (WGS) entry which is preliminary data.</text>
</comment>
<keyword evidence="2" id="KW-1185">Reference proteome</keyword>
<dbReference type="EMBL" id="JAADJG010000008">
    <property type="protein sequence ID" value="KAF4457885.1"/>
    <property type="molecule type" value="Genomic_DNA"/>
</dbReference>
<accession>A0A8H4KUU0</accession>
<protein>
    <submittedName>
        <fullName evidence="1">Uncharacterized protein</fullName>
    </submittedName>
</protein>
<organism evidence="1 2">
    <name type="scientific">Fusarium austroafricanum</name>
    <dbReference type="NCBI Taxonomy" id="2364996"/>
    <lineage>
        <taxon>Eukaryota</taxon>
        <taxon>Fungi</taxon>
        <taxon>Dikarya</taxon>
        <taxon>Ascomycota</taxon>
        <taxon>Pezizomycotina</taxon>
        <taxon>Sordariomycetes</taxon>
        <taxon>Hypocreomycetidae</taxon>
        <taxon>Hypocreales</taxon>
        <taxon>Nectriaceae</taxon>
        <taxon>Fusarium</taxon>
        <taxon>Fusarium concolor species complex</taxon>
    </lineage>
</organism>
<dbReference type="Proteomes" id="UP000605986">
    <property type="component" value="Unassembled WGS sequence"/>
</dbReference>
<gene>
    <name evidence="1" type="ORF">F53441_238</name>
</gene>
<proteinExistence type="predicted"/>
<reference evidence="1" key="1">
    <citation type="submission" date="2020-01" db="EMBL/GenBank/DDBJ databases">
        <title>Identification and distribution of gene clusters putatively required for synthesis of sphingolipid metabolism inhibitors in phylogenetically diverse species of the filamentous fungus Fusarium.</title>
        <authorList>
            <person name="Kim H.-S."/>
            <person name="Busman M."/>
            <person name="Brown D.W."/>
            <person name="Divon H."/>
            <person name="Uhlig S."/>
            <person name="Proctor R.H."/>
        </authorList>
    </citation>
    <scope>NUCLEOTIDE SEQUENCE</scope>
    <source>
        <strain evidence="1">NRRL 53441</strain>
    </source>
</reference>
<name>A0A8H4KUU0_9HYPO</name>
<dbReference type="AlphaFoldDB" id="A0A8H4KUU0"/>
<sequence length="150" mass="16895">MRIDKGKVPAADSETQPPPFNIHLDRPVSPPFMGLNWLFHFRKLIVLLVANVKSEADRRAIKGEAQIVLLWLAVRNQRTPVETPLGTRVGNCIVTEEHLDKTFHYFDVRLLVTDARLSVARSNEHDDTFVAALSSKPNQGAGEQSFLRLN</sequence>